<dbReference type="EMBL" id="VSRR010002901">
    <property type="protein sequence ID" value="MPC33775.1"/>
    <property type="molecule type" value="Genomic_DNA"/>
</dbReference>
<protein>
    <submittedName>
        <fullName evidence="1">Uncharacterized protein</fullName>
    </submittedName>
</protein>
<evidence type="ECO:0000313" key="1">
    <source>
        <dbReference type="EMBL" id="MPC33775.1"/>
    </source>
</evidence>
<proteinExistence type="predicted"/>
<evidence type="ECO:0000313" key="2">
    <source>
        <dbReference type="Proteomes" id="UP000324222"/>
    </source>
</evidence>
<accession>A0A5B7EK28</accession>
<sequence>MDKFYDLCGLKNSGHITYIFKRFLFQLDRFLRVV</sequence>
<dbReference type="Proteomes" id="UP000324222">
    <property type="component" value="Unassembled WGS sequence"/>
</dbReference>
<organism evidence="1 2">
    <name type="scientific">Portunus trituberculatus</name>
    <name type="common">Swimming crab</name>
    <name type="synonym">Neptunus trituberculatus</name>
    <dbReference type="NCBI Taxonomy" id="210409"/>
    <lineage>
        <taxon>Eukaryota</taxon>
        <taxon>Metazoa</taxon>
        <taxon>Ecdysozoa</taxon>
        <taxon>Arthropoda</taxon>
        <taxon>Crustacea</taxon>
        <taxon>Multicrustacea</taxon>
        <taxon>Malacostraca</taxon>
        <taxon>Eumalacostraca</taxon>
        <taxon>Eucarida</taxon>
        <taxon>Decapoda</taxon>
        <taxon>Pleocyemata</taxon>
        <taxon>Brachyura</taxon>
        <taxon>Eubrachyura</taxon>
        <taxon>Portunoidea</taxon>
        <taxon>Portunidae</taxon>
        <taxon>Portuninae</taxon>
        <taxon>Portunus</taxon>
    </lineage>
</organism>
<reference evidence="1 2" key="1">
    <citation type="submission" date="2019-05" db="EMBL/GenBank/DDBJ databases">
        <title>Another draft genome of Portunus trituberculatus and its Hox gene families provides insights of decapod evolution.</title>
        <authorList>
            <person name="Jeong J.-H."/>
            <person name="Song I."/>
            <person name="Kim S."/>
            <person name="Choi T."/>
            <person name="Kim D."/>
            <person name="Ryu S."/>
            <person name="Kim W."/>
        </authorList>
    </citation>
    <scope>NUCLEOTIDE SEQUENCE [LARGE SCALE GENOMIC DNA]</scope>
    <source>
        <tissue evidence="1">Muscle</tissue>
    </source>
</reference>
<dbReference type="AlphaFoldDB" id="A0A5B7EK28"/>
<keyword evidence="2" id="KW-1185">Reference proteome</keyword>
<name>A0A5B7EK28_PORTR</name>
<gene>
    <name evidence="1" type="ORF">E2C01_027136</name>
</gene>
<comment type="caution">
    <text evidence="1">The sequence shown here is derived from an EMBL/GenBank/DDBJ whole genome shotgun (WGS) entry which is preliminary data.</text>
</comment>